<organism evidence="3 4">
    <name type="scientific">Tegillarca granosa</name>
    <name type="common">Malaysian cockle</name>
    <name type="synonym">Anadara granosa</name>
    <dbReference type="NCBI Taxonomy" id="220873"/>
    <lineage>
        <taxon>Eukaryota</taxon>
        <taxon>Metazoa</taxon>
        <taxon>Spiralia</taxon>
        <taxon>Lophotrochozoa</taxon>
        <taxon>Mollusca</taxon>
        <taxon>Bivalvia</taxon>
        <taxon>Autobranchia</taxon>
        <taxon>Pteriomorphia</taxon>
        <taxon>Arcoida</taxon>
        <taxon>Arcoidea</taxon>
        <taxon>Arcidae</taxon>
        <taxon>Tegillarca</taxon>
    </lineage>
</organism>
<accession>A0ABQ9FF13</accession>
<evidence type="ECO:0000256" key="1">
    <source>
        <dbReference type="SAM" id="SignalP"/>
    </source>
</evidence>
<reference evidence="3 4" key="1">
    <citation type="submission" date="2022-12" db="EMBL/GenBank/DDBJ databases">
        <title>Chromosome-level genome of Tegillarca granosa.</title>
        <authorList>
            <person name="Kim J."/>
        </authorList>
    </citation>
    <scope>NUCLEOTIDE SEQUENCE [LARGE SCALE GENOMIC DNA]</scope>
    <source>
        <strain evidence="3">Teg-2019</strain>
        <tissue evidence="3">Adductor muscle</tissue>
    </source>
</reference>
<feature type="signal peptide" evidence="1">
    <location>
        <begin position="1"/>
        <end position="20"/>
    </location>
</feature>
<keyword evidence="1" id="KW-0732">Signal</keyword>
<dbReference type="InterPro" id="IPR008922">
    <property type="entry name" value="Di-copper_centre_dom_sf"/>
</dbReference>
<dbReference type="Proteomes" id="UP001217089">
    <property type="component" value="Unassembled WGS sequence"/>
</dbReference>
<dbReference type="Pfam" id="PF00264">
    <property type="entry name" value="Tyrosinase"/>
    <property type="match status" value="1"/>
</dbReference>
<proteinExistence type="predicted"/>
<dbReference type="EMBL" id="JARBDR010000337">
    <property type="protein sequence ID" value="KAJ8314801.1"/>
    <property type="molecule type" value="Genomic_DNA"/>
</dbReference>
<dbReference type="Gene3D" id="1.10.1280.10">
    <property type="entry name" value="Di-copper center containing domain from catechol oxidase"/>
    <property type="match status" value="1"/>
</dbReference>
<name>A0ABQ9FF13_TEGGR</name>
<dbReference type="PROSITE" id="PS51257">
    <property type="entry name" value="PROKAR_LIPOPROTEIN"/>
    <property type="match status" value="1"/>
</dbReference>
<evidence type="ECO:0000259" key="2">
    <source>
        <dbReference type="Pfam" id="PF00264"/>
    </source>
</evidence>
<sequence length="150" mass="17396">MWRGICTIAILSVIFTLSCALIEEINPPDDFLACLVTYQARSNGSDSTWQSLSNFCLQRHRNRRLPLAAHIQQWNISKDTTEWSVRPNRYDALALIHLRMTDRIHHGSAFLAWHRIFITIRSLVNDTVIDPLVCDKVVLPRKKLRSIPKY</sequence>
<keyword evidence="4" id="KW-1185">Reference proteome</keyword>
<comment type="caution">
    <text evidence="3">The sequence shown here is derived from an EMBL/GenBank/DDBJ whole genome shotgun (WGS) entry which is preliminary data.</text>
</comment>
<feature type="chain" id="PRO_5046146367" description="Tyrosinase copper-binding domain-containing protein" evidence="1">
    <location>
        <begin position="21"/>
        <end position="150"/>
    </location>
</feature>
<dbReference type="InterPro" id="IPR002227">
    <property type="entry name" value="Tyrosinase_Cu-bd"/>
</dbReference>
<gene>
    <name evidence="3" type="ORF">KUTeg_006951</name>
</gene>
<evidence type="ECO:0000313" key="4">
    <source>
        <dbReference type="Proteomes" id="UP001217089"/>
    </source>
</evidence>
<dbReference type="SUPFAM" id="SSF48056">
    <property type="entry name" value="Di-copper centre-containing domain"/>
    <property type="match status" value="1"/>
</dbReference>
<protein>
    <recommendedName>
        <fullName evidence="2">Tyrosinase copper-binding domain-containing protein</fullName>
    </recommendedName>
</protein>
<feature type="domain" description="Tyrosinase copper-binding" evidence="2">
    <location>
        <begin position="87"/>
        <end position="119"/>
    </location>
</feature>
<evidence type="ECO:0000313" key="3">
    <source>
        <dbReference type="EMBL" id="KAJ8314801.1"/>
    </source>
</evidence>